<organism evidence="2 3">
    <name type="scientific">Actinospica durhamensis</name>
    <dbReference type="NCBI Taxonomy" id="1508375"/>
    <lineage>
        <taxon>Bacteria</taxon>
        <taxon>Bacillati</taxon>
        <taxon>Actinomycetota</taxon>
        <taxon>Actinomycetes</taxon>
        <taxon>Catenulisporales</taxon>
        <taxon>Actinospicaceae</taxon>
        <taxon>Actinospica</taxon>
    </lineage>
</organism>
<dbReference type="Proteomes" id="UP000675781">
    <property type="component" value="Unassembled WGS sequence"/>
</dbReference>
<keyword evidence="3" id="KW-1185">Reference proteome</keyword>
<dbReference type="PANTHER" id="PTHR47585:SF1">
    <property type="entry name" value="DUF1446 DOMAIN-CONTAINING PROTEIN"/>
    <property type="match status" value="1"/>
</dbReference>
<dbReference type="AlphaFoldDB" id="A0A941ES28"/>
<reference evidence="2" key="1">
    <citation type="submission" date="2021-04" db="EMBL/GenBank/DDBJ databases">
        <title>Genome based classification of Actinospica acidithermotolerans sp. nov., an actinobacterium isolated from an Indonesian hot spring.</title>
        <authorList>
            <person name="Kusuma A.B."/>
            <person name="Putra K.E."/>
            <person name="Nafisah S."/>
            <person name="Loh J."/>
            <person name="Nouioui I."/>
            <person name="Goodfellow M."/>
        </authorList>
    </citation>
    <scope>NUCLEOTIDE SEQUENCE</scope>
    <source>
        <strain evidence="2">CSCA 57</strain>
    </source>
</reference>
<dbReference type="InterPro" id="IPR056362">
    <property type="entry name" value="AtuA-like_ferredoxin_dom"/>
</dbReference>
<accession>A0A941ES28</accession>
<feature type="domain" description="AtuA-like ferredoxin-fold" evidence="1">
    <location>
        <begin position="2"/>
        <end position="42"/>
    </location>
</feature>
<gene>
    <name evidence="2" type="ORF">KDL01_27245</name>
</gene>
<evidence type="ECO:0000259" key="1">
    <source>
        <dbReference type="Pfam" id="PF23544"/>
    </source>
</evidence>
<dbReference type="Pfam" id="PF23544">
    <property type="entry name" value="AtuA_ferredoxin"/>
    <property type="match status" value="1"/>
</dbReference>
<sequence length="57" mass="6448">MTRHLLPHLRAVNFVVSGLLGQGVGAQARFDPQAKAVGEWLRARYLEIPELLLEPRR</sequence>
<protein>
    <recommendedName>
        <fullName evidence="1">AtuA-like ferredoxin-fold domain-containing protein</fullName>
    </recommendedName>
</protein>
<comment type="caution">
    <text evidence="2">The sequence shown here is derived from an EMBL/GenBank/DDBJ whole genome shotgun (WGS) entry which is preliminary data.</text>
</comment>
<dbReference type="PANTHER" id="PTHR47585">
    <property type="match status" value="1"/>
</dbReference>
<name>A0A941ES28_9ACTN</name>
<proteinExistence type="predicted"/>
<evidence type="ECO:0000313" key="2">
    <source>
        <dbReference type="EMBL" id="MBR7837002.1"/>
    </source>
</evidence>
<evidence type="ECO:0000313" key="3">
    <source>
        <dbReference type="Proteomes" id="UP000675781"/>
    </source>
</evidence>
<dbReference type="EMBL" id="JAGSOG010000175">
    <property type="protein sequence ID" value="MBR7837002.1"/>
    <property type="molecule type" value="Genomic_DNA"/>
</dbReference>